<dbReference type="Pfam" id="PF14584">
    <property type="entry name" value="DUF4446"/>
    <property type="match status" value="1"/>
</dbReference>
<dbReference type="PATRIC" id="fig|999408.3.peg.5505"/>
<dbReference type="EMBL" id="AGYR01000065">
    <property type="protein sequence ID" value="ENZ07604.1"/>
    <property type="molecule type" value="Genomic_DNA"/>
</dbReference>
<keyword evidence="1" id="KW-0812">Transmembrane</keyword>
<keyword evidence="1" id="KW-1133">Transmembrane helix</keyword>
<protein>
    <recommendedName>
        <fullName evidence="4">DUF4446 domain-containing protein</fullName>
    </recommendedName>
</protein>
<evidence type="ECO:0000256" key="1">
    <source>
        <dbReference type="SAM" id="Phobius"/>
    </source>
</evidence>
<dbReference type="GeneID" id="57962762"/>
<name>A0A0E2H2S2_9FIRM</name>
<accession>A0A0E2H2S2</accession>
<evidence type="ECO:0008006" key="4">
    <source>
        <dbReference type="Google" id="ProtNLM"/>
    </source>
</evidence>
<dbReference type="Proteomes" id="UP000013085">
    <property type="component" value="Unassembled WGS sequence"/>
</dbReference>
<evidence type="ECO:0000313" key="3">
    <source>
        <dbReference type="Proteomes" id="UP000013085"/>
    </source>
</evidence>
<gene>
    <name evidence="2" type="ORF">HMPREF1090_05121</name>
</gene>
<dbReference type="InterPro" id="IPR027981">
    <property type="entry name" value="DUF4446"/>
</dbReference>
<organism evidence="2 3">
    <name type="scientific">[Clostridium] clostridioforme 90A8</name>
    <dbReference type="NCBI Taxonomy" id="999408"/>
    <lineage>
        <taxon>Bacteria</taxon>
        <taxon>Bacillati</taxon>
        <taxon>Bacillota</taxon>
        <taxon>Clostridia</taxon>
        <taxon>Lachnospirales</taxon>
        <taxon>Lachnospiraceae</taxon>
        <taxon>Enterocloster</taxon>
    </lineage>
</organism>
<reference evidence="2 3" key="1">
    <citation type="submission" date="2013-01" db="EMBL/GenBank/DDBJ databases">
        <title>The Genome Sequence of Clostridium clostridioforme 90A8.</title>
        <authorList>
            <consortium name="The Broad Institute Genome Sequencing Platform"/>
            <person name="Earl A."/>
            <person name="Ward D."/>
            <person name="Feldgarden M."/>
            <person name="Gevers D."/>
            <person name="Courvalin P."/>
            <person name="Lambert T."/>
            <person name="Walker B."/>
            <person name="Young S.K."/>
            <person name="Zeng Q."/>
            <person name="Gargeya S."/>
            <person name="Fitzgerald M."/>
            <person name="Haas B."/>
            <person name="Abouelleil A."/>
            <person name="Alvarado L."/>
            <person name="Arachchi H.M."/>
            <person name="Berlin A.M."/>
            <person name="Chapman S.B."/>
            <person name="Dewar J."/>
            <person name="Goldberg J."/>
            <person name="Griggs A."/>
            <person name="Gujja S."/>
            <person name="Hansen M."/>
            <person name="Howarth C."/>
            <person name="Imamovic A."/>
            <person name="Larimer J."/>
            <person name="McCowan C."/>
            <person name="Murphy C."/>
            <person name="Neiman D."/>
            <person name="Pearson M."/>
            <person name="Priest M."/>
            <person name="Roberts A."/>
            <person name="Saif S."/>
            <person name="Shea T."/>
            <person name="Sisk P."/>
            <person name="Sykes S."/>
            <person name="Wortman J."/>
            <person name="Nusbaum C."/>
            <person name="Birren B."/>
        </authorList>
    </citation>
    <scope>NUCLEOTIDE SEQUENCE [LARGE SCALE GENOMIC DNA]</scope>
    <source>
        <strain evidence="2 3">90A8</strain>
    </source>
</reference>
<proteinExistence type="predicted"/>
<feature type="transmembrane region" description="Helical" evidence="1">
    <location>
        <begin position="14"/>
        <end position="33"/>
    </location>
</feature>
<dbReference type="RefSeq" id="WP_002585033.1">
    <property type="nucleotide sequence ID" value="NZ_KB850992.1"/>
</dbReference>
<dbReference type="AlphaFoldDB" id="A0A0E2H2S2"/>
<keyword evidence="1" id="KW-0472">Membrane</keyword>
<evidence type="ECO:0000313" key="2">
    <source>
        <dbReference type="EMBL" id="ENZ07604.1"/>
    </source>
</evidence>
<comment type="caution">
    <text evidence="2">The sequence shown here is derived from an EMBL/GenBank/DDBJ whole genome shotgun (WGS) entry which is preliminary data.</text>
</comment>
<sequence>MENSILNQIPFDPAYIMAGLLILVVLLLILTITTMTKVRRLDRQYDYFMRGKDAETLEDVILDQIEEIRDLRAEDRSNKDSIRTLNRNQRASFQKYGLVKYNAFKGMGGNLSFAFAMLDYTNSGFVLNCVHSREGCYLYIKVVDMGQTDIVLGNEEQEALEQALGYIKKS</sequence>
<dbReference type="HOGENOM" id="CLU_101313_0_0_9"/>